<reference evidence="6" key="1">
    <citation type="journal article" date="2020" name="bioRxiv">
        <title>Comparative genomics of Chlamydomonas.</title>
        <authorList>
            <person name="Craig R.J."/>
            <person name="Hasan A.R."/>
            <person name="Ness R.W."/>
            <person name="Keightley P.D."/>
        </authorList>
    </citation>
    <scope>NUCLEOTIDE SEQUENCE</scope>
    <source>
        <strain evidence="6">CCAP 11/70</strain>
    </source>
</reference>
<gene>
    <name evidence="6" type="ORF">HYH03_003777</name>
</gene>
<proteinExistence type="predicted"/>
<dbReference type="GO" id="GO:0003839">
    <property type="term" value="F:gamma-glutamylcyclotransferase activity"/>
    <property type="evidence" value="ECO:0007669"/>
    <property type="project" value="UniProtKB-EC"/>
</dbReference>
<sequence length="355" mass="37931">MDVPRSDLMLRRGSQRVQLPARRTCVAHAIPRGSSSGKRKLLSSAWAAWAGAGAVAWRDETEVESKVPAAPPTPAPAGTSSPEAREGPGPVADASAAPGDASASQAASSPQNGSSKSRSGAPLTLPIPSSMPPAAGLPAFRLPSFGQRRKDGNAATDTVLTFAYGANMNRGTIAKRDVQVLSRDPAVVDDPSIRLVFKHQGGYGTLERMEEGESTAEGGQHEEPRFRPYDGHVHGVLYRVTRADFEKLSKKEGGYRVEEVLVRTYDGAQYRALAFVSNPLFKLPQEVLPTEKYVAKLREGAADNYLDPDYQAFLSGISTVSSAGLPSDYFNTPSRYMGYAFLGISALVAAAFFLQ</sequence>
<keyword evidence="5" id="KW-0472">Membrane</keyword>
<dbReference type="Pfam" id="PF13772">
    <property type="entry name" value="AIG2_2"/>
    <property type="match status" value="1"/>
</dbReference>
<evidence type="ECO:0000256" key="5">
    <source>
        <dbReference type="SAM" id="Phobius"/>
    </source>
</evidence>
<feature type="region of interest" description="Disordered" evidence="4">
    <location>
        <begin position="57"/>
        <end position="144"/>
    </location>
</feature>
<dbReference type="EC" id="4.3.2.9" evidence="1"/>
<feature type="compositionally biased region" description="Low complexity" evidence="4">
    <location>
        <begin position="92"/>
        <end position="115"/>
    </location>
</feature>
<feature type="active site" description="Proton acceptor" evidence="3">
    <location>
        <position position="252"/>
    </location>
</feature>
<keyword evidence="5" id="KW-0812">Transmembrane</keyword>
<dbReference type="PANTHER" id="PTHR12935:SF0">
    <property type="entry name" value="GAMMA-GLUTAMYLCYCLOTRANSFERASE"/>
    <property type="match status" value="1"/>
</dbReference>
<organism evidence="6 7">
    <name type="scientific">Edaphochlamys debaryana</name>
    <dbReference type="NCBI Taxonomy" id="47281"/>
    <lineage>
        <taxon>Eukaryota</taxon>
        <taxon>Viridiplantae</taxon>
        <taxon>Chlorophyta</taxon>
        <taxon>core chlorophytes</taxon>
        <taxon>Chlorophyceae</taxon>
        <taxon>CS clade</taxon>
        <taxon>Chlamydomonadales</taxon>
        <taxon>Chlamydomonadales incertae sedis</taxon>
        <taxon>Edaphochlamys</taxon>
    </lineage>
</organism>
<keyword evidence="2" id="KW-0456">Lyase</keyword>
<comment type="caution">
    <text evidence="6">The sequence shown here is derived from an EMBL/GenBank/DDBJ whole genome shotgun (WGS) entry which is preliminary data.</text>
</comment>
<evidence type="ECO:0000313" key="6">
    <source>
        <dbReference type="EMBL" id="KAG2498527.1"/>
    </source>
</evidence>
<evidence type="ECO:0000256" key="2">
    <source>
        <dbReference type="ARBA" id="ARBA00023239"/>
    </source>
</evidence>
<accession>A0A835Y916</accession>
<dbReference type="OrthoDB" id="2017317at2759"/>
<protein>
    <recommendedName>
        <fullName evidence="1">gamma-glutamylcyclotransferase</fullName>
        <ecNumber evidence="1">4.3.2.9</ecNumber>
    </recommendedName>
</protein>
<dbReference type="Proteomes" id="UP000612055">
    <property type="component" value="Unassembled WGS sequence"/>
</dbReference>
<evidence type="ECO:0000256" key="4">
    <source>
        <dbReference type="SAM" id="MobiDB-lite"/>
    </source>
</evidence>
<keyword evidence="7" id="KW-1185">Reference proteome</keyword>
<evidence type="ECO:0000256" key="1">
    <source>
        <dbReference type="ARBA" id="ARBA00012346"/>
    </source>
</evidence>
<dbReference type="CDD" id="cd06661">
    <property type="entry name" value="GGCT_like"/>
    <property type="match status" value="1"/>
</dbReference>
<dbReference type="InterPro" id="IPR036568">
    <property type="entry name" value="GGCT-like_sf"/>
</dbReference>
<feature type="transmembrane region" description="Helical" evidence="5">
    <location>
        <begin position="336"/>
        <end position="354"/>
    </location>
</feature>
<dbReference type="InterPro" id="IPR013024">
    <property type="entry name" value="GGCT-like"/>
</dbReference>
<evidence type="ECO:0000256" key="3">
    <source>
        <dbReference type="PIRSR" id="PIRSR617939-1"/>
    </source>
</evidence>
<dbReference type="AlphaFoldDB" id="A0A835Y916"/>
<dbReference type="PANTHER" id="PTHR12935">
    <property type="entry name" value="GAMMA-GLUTAMYLCYCLOTRANSFERASE"/>
    <property type="match status" value="1"/>
</dbReference>
<dbReference type="SUPFAM" id="SSF110857">
    <property type="entry name" value="Gamma-glutamyl cyclotransferase-like"/>
    <property type="match status" value="1"/>
</dbReference>
<name>A0A835Y916_9CHLO</name>
<keyword evidence="5" id="KW-1133">Transmembrane helix</keyword>
<dbReference type="Gene3D" id="3.10.490.10">
    <property type="entry name" value="Gamma-glutamyl cyclotransferase-like"/>
    <property type="match status" value="1"/>
</dbReference>
<dbReference type="EMBL" id="JAEHOE010000010">
    <property type="protein sequence ID" value="KAG2498527.1"/>
    <property type="molecule type" value="Genomic_DNA"/>
</dbReference>
<dbReference type="InterPro" id="IPR017939">
    <property type="entry name" value="G-Glutamylcylcotransferase"/>
</dbReference>
<evidence type="ECO:0000313" key="7">
    <source>
        <dbReference type="Proteomes" id="UP000612055"/>
    </source>
</evidence>